<dbReference type="PANTHER" id="PTHR43539:SF11">
    <property type="entry name" value="INDOLE-3-PYRUVATE MONOOXYGENASE YUCCA8-RELATED"/>
    <property type="match status" value="1"/>
</dbReference>
<dbReference type="GO" id="GO:0050660">
    <property type="term" value="F:flavin adenine dinucleotide binding"/>
    <property type="evidence" value="ECO:0007669"/>
    <property type="project" value="TreeGrafter"/>
</dbReference>
<comment type="catalytic activity">
    <reaction evidence="4">
        <text>indole-3-pyruvate + NADPH + O2 + H(+) = (indol-3-yl)acetate + CO2 + NADP(+) + H2O</text>
        <dbReference type="Rhea" id="RHEA:34331"/>
        <dbReference type="ChEBI" id="CHEBI:15377"/>
        <dbReference type="ChEBI" id="CHEBI:15378"/>
        <dbReference type="ChEBI" id="CHEBI:15379"/>
        <dbReference type="ChEBI" id="CHEBI:16526"/>
        <dbReference type="ChEBI" id="CHEBI:17640"/>
        <dbReference type="ChEBI" id="CHEBI:30854"/>
        <dbReference type="ChEBI" id="CHEBI:57783"/>
        <dbReference type="ChEBI" id="CHEBI:58349"/>
        <dbReference type="EC" id="1.14.13.168"/>
    </reaction>
</comment>
<keyword evidence="6" id="KW-1185">Reference proteome</keyword>
<dbReference type="EMBL" id="CM029047">
    <property type="protein sequence ID" value="KAG2582022.1"/>
    <property type="molecule type" value="Genomic_DNA"/>
</dbReference>
<dbReference type="EC" id="1.14.13.168" evidence="3"/>
<dbReference type="SUPFAM" id="SSF51905">
    <property type="entry name" value="FAD/NAD(P)-binding domain"/>
    <property type="match status" value="1"/>
</dbReference>
<evidence type="ECO:0000256" key="4">
    <source>
        <dbReference type="ARBA" id="ARBA00047707"/>
    </source>
</evidence>
<dbReference type="Pfam" id="PF13738">
    <property type="entry name" value="Pyr_redox_3"/>
    <property type="match status" value="1"/>
</dbReference>
<dbReference type="InterPro" id="IPR036188">
    <property type="entry name" value="FAD/NAD-bd_sf"/>
</dbReference>
<dbReference type="SUPFAM" id="SSF51735">
    <property type="entry name" value="NAD(P)-binding Rossmann-fold domains"/>
    <property type="match status" value="1"/>
</dbReference>
<dbReference type="AlphaFoldDB" id="A0A8T0R8B8"/>
<evidence type="ECO:0000313" key="5">
    <source>
        <dbReference type="EMBL" id="KAG2582022.1"/>
    </source>
</evidence>
<accession>A0A8T0R8B8</accession>
<dbReference type="Proteomes" id="UP000823388">
    <property type="component" value="Chromosome 6K"/>
</dbReference>
<evidence type="ECO:0000256" key="1">
    <source>
        <dbReference type="ARBA" id="ARBA00009183"/>
    </source>
</evidence>
<comment type="caution">
    <text evidence="5">The sequence shown here is derived from an EMBL/GenBank/DDBJ whole genome shotgun (WGS) entry which is preliminary data.</text>
</comment>
<evidence type="ECO:0000256" key="3">
    <source>
        <dbReference type="ARBA" id="ARBA00039148"/>
    </source>
</evidence>
<gene>
    <name evidence="5" type="ORF">PVAP13_6KG049100</name>
</gene>
<name>A0A8T0R8B8_PANVG</name>
<organism evidence="5 6">
    <name type="scientific">Panicum virgatum</name>
    <name type="common">Blackwell switchgrass</name>
    <dbReference type="NCBI Taxonomy" id="38727"/>
    <lineage>
        <taxon>Eukaryota</taxon>
        <taxon>Viridiplantae</taxon>
        <taxon>Streptophyta</taxon>
        <taxon>Embryophyta</taxon>
        <taxon>Tracheophyta</taxon>
        <taxon>Spermatophyta</taxon>
        <taxon>Magnoliopsida</taxon>
        <taxon>Liliopsida</taxon>
        <taxon>Poales</taxon>
        <taxon>Poaceae</taxon>
        <taxon>PACMAD clade</taxon>
        <taxon>Panicoideae</taxon>
        <taxon>Panicodae</taxon>
        <taxon>Paniceae</taxon>
        <taxon>Panicinae</taxon>
        <taxon>Panicum</taxon>
        <taxon>Panicum sect. Hiantes</taxon>
    </lineage>
</organism>
<dbReference type="InterPro" id="IPR036291">
    <property type="entry name" value="NAD(P)-bd_dom_sf"/>
</dbReference>
<dbReference type="GO" id="GO:0103075">
    <property type="term" value="F:indole-3-pyruvate monooxygenase activity"/>
    <property type="evidence" value="ECO:0007669"/>
    <property type="project" value="UniProtKB-EC"/>
</dbReference>
<dbReference type="PRINTS" id="PR00368">
    <property type="entry name" value="FADPNR"/>
</dbReference>
<keyword evidence="2" id="KW-0560">Oxidoreductase</keyword>
<dbReference type="PANTHER" id="PTHR43539">
    <property type="entry name" value="FLAVIN-BINDING MONOOXYGENASE-LIKE PROTEIN (AFU_ORTHOLOGUE AFUA_4G09220)"/>
    <property type="match status" value="1"/>
</dbReference>
<evidence type="ECO:0000313" key="6">
    <source>
        <dbReference type="Proteomes" id="UP000823388"/>
    </source>
</evidence>
<proteinExistence type="inferred from homology"/>
<comment type="similarity">
    <text evidence="1">Belongs to the FMO family.</text>
</comment>
<sequence>MGNIGALYRAVAAQLADVLRPGDVAALVTDDTYQVCVIVGAGPSGLAAAACLRDKSVPAVVLERGDRIAPLWHERTNEHLPKRFCELPLMEFPDDYPEYITGLQYIKYLEGYAAKFEIRPVFNTTVVSAHYDNTSGLRRVSVRAADPAVGDTEYIARCLVVATGENAERVVPKIPGLGGFAGEVTHVGDCKSGEAYRGKRVLVVGSGNSAMDVARDLCGTYGARPAVVARDAVHVLPLEVFGTPTLELASMLLDRWWIPLWAADKMLAVAARLALGDLAKLGLRRPAAGPLERTGTCVRTPVFDCGALEGIRAGDIAVVPAVARFCGGKVELVDGRALDIDAVVLATGRRSNLPQAEWQGGRISGYPATAFPCGWDGQCGLYAVGFSRRSFGGASKDAVRVAEEIAGAWREREGTEPAGHRERRGVHVVF</sequence>
<dbReference type="InterPro" id="IPR050982">
    <property type="entry name" value="Auxin_biosynth/cation_transpt"/>
</dbReference>
<evidence type="ECO:0000256" key="2">
    <source>
        <dbReference type="ARBA" id="ARBA00023002"/>
    </source>
</evidence>
<reference evidence="5" key="1">
    <citation type="submission" date="2020-05" db="EMBL/GenBank/DDBJ databases">
        <title>WGS assembly of Panicum virgatum.</title>
        <authorList>
            <person name="Lovell J.T."/>
            <person name="Jenkins J."/>
            <person name="Shu S."/>
            <person name="Juenger T.E."/>
            <person name="Schmutz J."/>
        </authorList>
    </citation>
    <scope>NUCLEOTIDE SEQUENCE</scope>
    <source>
        <strain evidence="5">AP13</strain>
    </source>
</reference>
<dbReference type="PRINTS" id="PR00469">
    <property type="entry name" value="PNDRDTASEII"/>
</dbReference>
<protein>
    <recommendedName>
        <fullName evidence="3">indole-3-pyruvate monooxygenase</fullName>
        <ecNumber evidence="3">1.14.13.168</ecNumber>
    </recommendedName>
</protein>
<dbReference type="Gene3D" id="3.50.50.60">
    <property type="entry name" value="FAD/NAD(P)-binding domain"/>
    <property type="match status" value="1"/>
</dbReference>